<dbReference type="AlphaFoldDB" id="A0A919YTQ1"/>
<dbReference type="SMART" id="SM00858">
    <property type="entry name" value="SAF"/>
    <property type="match status" value="1"/>
</dbReference>
<dbReference type="Proteomes" id="UP000683139">
    <property type="component" value="Unassembled WGS sequence"/>
</dbReference>
<protein>
    <submittedName>
        <fullName evidence="3">D-galactarate dehydratase</fullName>
    </submittedName>
</protein>
<dbReference type="EMBL" id="BOSE01000003">
    <property type="protein sequence ID" value="GIP16683.1"/>
    <property type="molecule type" value="Genomic_DNA"/>
</dbReference>
<dbReference type="InterPro" id="IPR052172">
    <property type="entry name" value="UxaA_altronate/galactarate_dh"/>
</dbReference>
<accession>A0A919YTQ1</accession>
<dbReference type="GO" id="GO:0016829">
    <property type="term" value="F:lyase activity"/>
    <property type="evidence" value="ECO:0007669"/>
    <property type="project" value="UniProtKB-KW"/>
</dbReference>
<evidence type="ECO:0000256" key="1">
    <source>
        <dbReference type="ARBA" id="ARBA00023239"/>
    </source>
</evidence>
<dbReference type="GO" id="GO:0019698">
    <property type="term" value="P:D-galacturonate catabolic process"/>
    <property type="evidence" value="ECO:0007669"/>
    <property type="project" value="TreeGrafter"/>
</dbReference>
<dbReference type="CDD" id="cd11613">
    <property type="entry name" value="SAF_AH_GD"/>
    <property type="match status" value="1"/>
</dbReference>
<feature type="domain" description="SAF" evidence="2">
    <location>
        <begin position="18"/>
        <end position="93"/>
    </location>
</feature>
<dbReference type="Pfam" id="PF08666">
    <property type="entry name" value="SAF"/>
    <property type="match status" value="1"/>
</dbReference>
<organism evidence="3 4">
    <name type="scientific">Paenibacillus montaniterrae</name>
    <dbReference type="NCBI Taxonomy" id="429341"/>
    <lineage>
        <taxon>Bacteria</taxon>
        <taxon>Bacillati</taxon>
        <taxon>Bacillota</taxon>
        <taxon>Bacilli</taxon>
        <taxon>Bacillales</taxon>
        <taxon>Paenibacillaceae</taxon>
        <taxon>Paenibacillus</taxon>
    </lineage>
</organism>
<sequence length="109" mass="12112">MKEGLQQGVNAIVMHELDDVATALEELASGQEVEFWLNEKMERIQLLDAIPFGHKFAIRDIASAQHVRKYGEVIGRATQQIACGAHVHVHNLEGIRGRGDQQRKEAAEG</sequence>
<dbReference type="InterPro" id="IPR013974">
    <property type="entry name" value="SAF"/>
</dbReference>
<reference evidence="3" key="1">
    <citation type="submission" date="2021-03" db="EMBL/GenBank/DDBJ databases">
        <title>Antimicrobial resistance genes in bacteria isolated from Japanese honey, and their potential for conferring macrolide and lincosamide resistance in the American foulbrood pathogen Paenibacillus larvae.</title>
        <authorList>
            <person name="Okamoto M."/>
            <person name="Kumagai M."/>
            <person name="Kanamori H."/>
            <person name="Takamatsu D."/>
        </authorList>
    </citation>
    <scope>NUCLEOTIDE SEQUENCE</scope>
    <source>
        <strain evidence="3">J40TS1</strain>
    </source>
</reference>
<evidence type="ECO:0000259" key="2">
    <source>
        <dbReference type="SMART" id="SM00858"/>
    </source>
</evidence>
<keyword evidence="1" id="KW-0456">Lyase</keyword>
<evidence type="ECO:0000313" key="4">
    <source>
        <dbReference type="Proteomes" id="UP000683139"/>
    </source>
</evidence>
<evidence type="ECO:0000313" key="3">
    <source>
        <dbReference type="EMBL" id="GIP16683.1"/>
    </source>
</evidence>
<dbReference type="PANTHER" id="PTHR30536">
    <property type="entry name" value="ALTRONATE/GALACTARATE DEHYDRATASE"/>
    <property type="match status" value="1"/>
</dbReference>
<comment type="caution">
    <text evidence="3">The sequence shown here is derived from an EMBL/GenBank/DDBJ whole genome shotgun (WGS) entry which is preliminary data.</text>
</comment>
<gene>
    <name evidence="3" type="ORF">J40TS1_23250</name>
</gene>
<name>A0A919YTQ1_9BACL</name>
<keyword evidence="4" id="KW-1185">Reference proteome</keyword>
<proteinExistence type="predicted"/>
<dbReference type="PANTHER" id="PTHR30536:SF5">
    <property type="entry name" value="ALTRONATE DEHYDRATASE"/>
    <property type="match status" value="1"/>
</dbReference>
<dbReference type="InterPro" id="IPR044144">
    <property type="entry name" value="SAF_UxaA/GarD"/>
</dbReference>
<dbReference type="Gene3D" id="2.30.130.110">
    <property type="match status" value="1"/>
</dbReference>